<sequence>MGHFTNPFSLHSEHLIAGPSSGAMILRLPLQLKHSTNFIPAQPVQAELFGVRGIPCRSFLSIPLSCNPITSSAPPIYLPRMNSLGGTTLCPITLQSSSLYSKCIATSLSWYSTRKLSKRNRMLVQSSKVFLIPLMLVV</sequence>
<evidence type="ECO:0000313" key="1">
    <source>
        <dbReference type="EMBL" id="CDP10578.1"/>
    </source>
</evidence>
<gene>
    <name evidence="1" type="ORF">GSCOC_T00031341001</name>
</gene>
<dbReference type="Gramene" id="CDP10578">
    <property type="protein sequence ID" value="CDP10578"/>
    <property type="gene ID" value="GSCOC_T00031341001"/>
</dbReference>
<name>A0A068USH0_COFCA</name>
<protein>
    <submittedName>
        <fullName evidence="1">Uncharacterized protein</fullName>
    </submittedName>
</protein>
<keyword evidence="2" id="KW-1185">Reference proteome</keyword>
<dbReference type="InParanoid" id="A0A068USH0"/>
<reference evidence="2" key="1">
    <citation type="journal article" date="2014" name="Science">
        <title>The coffee genome provides insight into the convergent evolution of caffeine biosynthesis.</title>
        <authorList>
            <person name="Denoeud F."/>
            <person name="Carretero-Paulet L."/>
            <person name="Dereeper A."/>
            <person name="Droc G."/>
            <person name="Guyot R."/>
            <person name="Pietrella M."/>
            <person name="Zheng C."/>
            <person name="Alberti A."/>
            <person name="Anthony F."/>
            <person name="Aprea G."/>
            <person name="Aury J.M."/>
            <person name="Bento P."/>
            <person name="Bernard M."/>
            <person name="Bocs S."/>
            <person name="Campa C."/>
            <person name="Cenci A."/>
            <person name="Combes M.C."/>
            <person name="Crouzillat D."/>
            <person name="Da Silva C."/>
            <person name="Daddiego L."/>
            <person name="De Bellis F."/>
            <person name="Dussert S."/>
            <person name="Garsmeur O."/>
            <person name="Gayraud T."/>
            <person name="Guignon V."/>
            <person name="Jahn K."/>
            <person name="Jamilloux V."/>
            <person name="Joet T."/>
            <person name="Labadie K."/>
            <person name="Lan T."/>
            <person name="Leclercq J."/>
            <person name="Lepelley M."/>
            <person name="Leroy T."/>
            <person name="Li L.T."/>
            <person name="Librado P."/>
            <person name="Lopez L."/>
            <person name="Munoz A."/>
            <person name="Noel B."/>
            <person name="Pallavicini A."/>
            <person name="Perrotta G."/>
            <person name="Poncet V."/>
            <person name="Pot D."/>
            <person name="Priyono X."/>
            <person name="Rigoreau M."/>
            <person name="Rouard M."/>
            <person name="Rozas J."/>
            <person name="Tranchant-Dubreuil C."/>
            <person name="VanBuren R."/>
            <person name="Zhang Q."/>
            <person name="Andrade A.C."/>
            <person name="Argout X."/>
            <person name="Bertrand B."/>
            <person name="de Kochko A."/>
            <person name="Graziosi G."/>
            <person name="Henry R.J."/>
            <person name="Jayarama X."/>
            <person name="Ming R."/>
            <person name="Nagai C."/>
            <person name="Rounsley S."/>
            <person name="Sankoff D."/>
            <person name="Giuliano G."/>
            <person name="Albert V.A."/>
            <person name="Wincker P."/>
            <person name="Lashermes P."/>
        </authorList>
    </citation>
    <scope>NUCLEOTIDE SEQUENCE [LARGE SCALE GENOMIC DNA]</scope>
    <source>
        <strain evidence="2">cv. DH200-94</strain>
    </source>
</reference>
<dbReference type="AlphaFoldDB" id="A0A068USH0"/>
<organism evidence="1 2">
    <name type="scientific">Coffea canephora</name>
    <name type="common">Robusta coffee</name>
    <dbReference type="NCBI Taxonomy" id="49390"/>
    <lineage>
        <taxon>Eukaryota</taxon>
        <taxon>Viridiplantae</taxon>
        <taxon>Streptophyta</taxon>
        <taxon>Embryophyta</taxon>
        <taxon>Tracheophyta</taxon>
        <taxon>Spermatophyta</taxon>
        <taxon>Magnoliopsida</taxon>
        <taxon>eudicotyledons</taxon>
        <taxon>Gunneridae</taxon>
        <taxon>Pentapetalae</taxon>
        <taxon>asterids</taxon>
        <taxon>lamiids</taxon>
        <taxon>Gentianales</taxon>
        <taxon>Rubiaceae</taxon>
        <taxon>Ixoroideae</taxon>
        <taxon>Gardenieae complex</taxon>
        <taxon>Bertiereae - Coffeeae clade</taxon>
        <taxon>Coffeeae</taxon>
        <taxon>Coffea</taxon>
    </lineage>
</organism>
<dbReference type="Proteomes" id="UP000295252">
    <property type="component" value="Chromosome VIII"/>
</dbReference>
<proteinExistence type="predicted"/>
<accession>A0A068USH0</accession>
<dbReference type="OrthoDB" id="10316174at2759"/>
<evidence type="ECO:0000313" key="2">
    <source>
        <dbReference type="Proteomes" id="UP000295252"/>
    </source>
</evidence>
<dbReference type="EMBL" id="HG739129">
    <property type="protein sequence ID" value="CDP10578.1"/>
    <property type="molecule type" value="Genomic_DNA"/>
</dbReference>